<organism evidence="5 6">
    <name type="scientific">Banduia mediterranea</name>
    <dbReference type="NCBI Taxonomy" id="3075609"/>
    <lineage>
        <taxon>Bacteria</taxon>
        <taxon>Pseudomonadati</taxon>
        <taxon>Pseudomonadota</taxon>
        <taxon>Gammaproteobacteria</taxon>
        <taxon>Nevskiales</taxon>
        <taxon>Algiphilaceae</taxon>
        <taxon>Banduia</taxon>
    </lineage>
</organism>
<proteinExistence type="inferred from homology"/>
<dbReference type="EC" id="2.3.1.-" evidence="5"/>
<keyword evidence="3" id="KW-0677">Repeat</keyword>
<keyword evidence="6" id="KW-1185">Reference proteome</keyword>
<reference evidence="5 6" key="1">
    <citation type="submission" date="2023-09" db="EMBL/GenBank/DDBJ databases">
        <authorList>
            <person name="Rey-Velasco X."/>
        </authorList>
    </citation>
    <scope>NUCLEOTIDE SEQUENCE [LARGE SCALE GENOMIC DNA]</scope>
    <source>
        <strain evidence="5 6">W345</strain>
    </source>
</reference>
<dbReference type="GO" id="GO:0016746">
    <property type="term" value="F:acyltransferase activity"/>
    <property type="evidence" value="ECO:0007669"/>
    <property type="project" value="UniProtKB-KW"/>
</dbReference>
<dbReference type="Proteomes" id="UP001254608">
    <property type="component" value="Unassembled WGS sequence"/>
</dbReference>
<dbReference type="InterPro" id="IPR001451">
    <property type="entry name" value="Hexapep"/>
</dbReference>
<name>A0ABU2WI23_9GAMM</name>
<dbReference type="CDD" id="cd03349">
    <property type="entry name" value="LbH_XAT"/>
    <property type="match status" value="1"/>
</dbReference>
<protein>
    <submittedName>
        <fullName evidence="5">CatB-related O-acetyltransferase</fullName>
        <ecNumber evidence="5">2.3.1.-</ecNumber>
    </submittedName>
</protein>
<dbReference type="InterPro" id="IPR050179">
    <property type="entry name" value="Trans_hexapeptide_repeat"/>
</dbReference>
<comment type="caution">
    <text evidence="5">The sequence shown here is derived from an EMBL/GenBank/DDBJ whole genome shotgun (WGS) entry which is preliminary data.</text>
</comment>
<dbReference type="PROSITE" id="PS00101">
    <property type="entry name" value="HEXAPEP_TRANSFERASES"/>
    <property type="match status" value="1"/>
</dbReference>
<dbReference type="Gene3D" id="2.160.10.10">
    <property type="entry name" value="Hexapeptide repeat proteins"/>
    <property type="match status" value="1"/>
</dbReference>
<keyword evidence="4 5" id="KW-0012">Acyltransferase</keyword>
<dbReference type="SUPFAM" id="SSF51161">
    <property type="entry name" value="Trimeric LpxA-like enzymes"/>
    <property type="match status" value="1"/>
</dbReference>
<dbReference type="InterPro" id="IPR011004">
    <property type="entry name" value="Trimer_LpxA-like_sf"/>
</dbReference>
<comment type="similarity">
    <text evidence="1">Belongs to the transferase hexapeptide repeat family.</text>
</comment>
<dbReference type="PANTHER" id="PTHR43300">
    <property type="entry name" value="ACETYLTRANSFERASE"/>
    <property type="match status" value="1"/>
</dbReference>
<evidence type="ECO:0000313" key="6">
    <source>
        <dbReference type="Proteomes" id="UP001254608"/>
    </source>
</evidence>
<evidence type="ECO:0000313" key="5">
    <source>
        <dbReference type="EMBL" id="MDT0497525.1"/>
    </source>
</evidence>
<dbReference type="PANTHER" id="PTHR43300:SF11">
    <property type="entry name" value="ACETYLTRANSFERASE RV3034C-RELATED"/>
    <property type="match status" value="1"/>
</dbReference>
<dbReference type="InterPro" id="IPR018357">
    <property type="entry name" value="Hexapep_transf_CS"/>
</dbReference>
<evidence type="ECO:0000256" key="2">
    <source>
        <dbReference type="ARBA" id="ARBA00022679"/>
    </source>
</evidence>
<keyword evidence="2 5" id="KW-0808">Transferase</keyword>
<evidence type="ECO:0000256" key="1">
    <source>
        <dbReference type="ARBA" id="ARBA00007274"/>
    </source>
</evidence>
<accession>A0ABU2WI23</accession>
<dbReference type="RefSeq" id="WP_311364918.1">
    <property type="nucleotide sequence ID" value="NZ_JAVRIC010000011.1"/>
</dbReference>
<sequence>MRFSGKNIGAVVIQEVSAKGLLDLGLFVVSGGTISGSITYERPAWVYDPRIIRDSYLGAFTLINGQVTTSIYRCWIGRYGQIGEGVVLGPPDHPTDWFSTHPFSFTREHYQPRMYQLPDFRDLAPDDSEDYSFAETLSLWTHIGHEAYVGAGSFVKRGIRIGDGAVIGAGSVVTHDIPPYAIAVGAPARVVRLRFPEPVVERMLALRWWRFNLAPHKHKVNFSKVEATLDYFEQRCAEGTLEMLSPDTYRVTRDAGNFRAEQLAAPLY</sequence>
<evidence type="ECO:0000256" key="4">
    <source>
        <dbReference type="ARBA" id="ARBA00023315"/>
    </source>
</evidence>
<dbReference type="Pfam" id="PF14602">
    <property type="entry name" value="Hexapep_2"/>
    <property type="match status" value="1"/>
</dbReference>
<gene>
    <name evidence="5" type="ORF">RM530_09135</name>
</gene>
<dbReference type="EMBL" id="JAVRIC010000011">
    <property type="protein sequence ID" value="MDT0497525.1"/>
    <property type="molecule type" value="Genomic_DNA"/>
</dbReference>
<evidence type="ECO:0000256" key="3">
    <source>
        <dbReference type="ARBA" id="ARBA00022737"/>
    </source>
</evidence>